<proteinExistence type="predicted"/>
<accession>A0A2W6AL26</accession>
<comment type="caution">
    <text evidence="1">The sequence shown here is derived from an EMBL/GenBank/DDBJ whole genome shotgun (WGS) entry which is preliminary data.</text>
</comment>
<dbReference type="Proteomes" id="UP000248724">
    <property type="component" value="Unassembled WGS sequence"/>
</dbReference>
<reference evidence="1 2" key="1">
    <citation type="journal article" date="2017" name="Nature">
        <title>Atmospheric trace gases support primary production in Antarctic desert surface soil.</title>
        <authorList>
            <person name="Ji M."/>
            <person name="Greening C."/>
            <person name="Vanwonterghem I."/>
            <person name="Carere C.R."/>
            <person name="Bay S.K."/>
            <person name="Steen J.A."/>
            <person name="Montgomery K."/>
            <person name="Lines T."/>
            <person name="Beardall J."/>
            <person name="van Dorst J."/>
            <person name="Snape I."/>
            <person name="Stott M.B."/>
            <person name="Hugenholtz P."/>
            <person name="Ferrari B.C."/>
        </authorList>
    </citation>
    <scope>NUCLEOTIDE SEQUENCE [LARGE SCALE GENOMIC DNA]</scope>
    <source>
        <strain evidence="1">RRmetagenome_bin12</strain>
    </source>
</reference>
<evidence type="ECO:0000313" key="2">
    <source>
        <dbReference type="Proteomes" id="UP000248724"/>
    </source>
</evidence>
<dbReference type="AlphaFoldDB" id="A0A2W6AL26"/>
<organism evidence="1 2">
    <name type="scientific">Candidatus Aeolococcus gillhamiae</name>
    <dbReference type="NCBI Taxonomy" id="3127015"/>
    <lineage>
        <taxon>Bacteria</taxon>
        <taxon>Bacillati</taxon>
        <taxon>Candidatus Dormiibacterota</taxon>
        <taxon>Candidatus Dormibacteria</taxon>
        <taxon>Candidatus Aeolococcales</taxon>
        <taxon>Candidatus Aeolococcaceae</taxon>
        <taxon>Candidatus Aeolococcus</taxon>
    </lineage>
</organism>
<evidence type="ECO:0000313" key="1">
    <source>
        <dbReference type="EMBL" id="PZR84354.1"/>
    </source>
</evidence>
<gene>
    <name evidence="1" type="ORF">DLM65_00065</name>
</gene>
<dbReference type="EMBL" id="QHBU01000002">
    <property type="protein sequence ID" value="PZR84354.1"/>
    <property type="molecule type" value="Genomic_DNA"/>
</dbReference>
<name>A0A2W6AL26_9BACT</name>
<protein>
    <submittedName>
        <fullName evidence="1">Uncharacterized protein</fullName>
    </submittedName>
</protein>
<sequence>MAACVVTVVAACGQAAAPTVLRGEPSTYLLTIDQMVSPDFALSTSPHPLTAADVAGTISGVVQQLNAAGFLAGSGEEFFRAARSLAEANGPLQVRDSVEEFASPAGAATVYSADVARLDAVAGARAASTGALGDAAHATTRTVTASDGTVVVELTVEWRVDNLVDRLVVRGRNGGTRLDDALLLTHRQTVTELGLATPRPSAASRAATP</sequence>